<dbReference type="InterPro" id="IPR000891">
    <property type="entry name" value="PYR_CT"/>
</dbReference>
<evidence type="ECO:0000313" key="11">
    <source>
        <dbReference type="EMBL" id="GAO99599.1"/>
    </source>
</evidence>
<dbReference type="Gene3D" id="3.20.20.70">
    <property type="entry name" value="Aldolase class I"/>
    <property type="match status" value="1"/>
</dbReference>
<evidence type="ECO:0000313" key="12">
    <source>
        <dbReference type="Proteomes" id="UP000253891"/>
    </source>
</evidence>
<dbReference type="CDD" id="cd07940">
    <property type="entry name" value="DRE_TIM_IPMS"/>
    <property type="match status" value="1"/>
</dbReference>
<comment type="similarity">
    <text evidence="2">Belongs to the alpha-IPM synthase/homocitrate synthase family. LeuA type 1 subfamily.</text>
</comment>
<dbReference type="SUPFAM" id="SSF51569">
    <property type="entry name" value="Aldolase"/>
    <property type="match status" value="1"/>
</dbReference>
<dbReference type="PANTHER" id="PTHR10277">
    <property type="entry name" value="HOMOCITRATE SYNTHASE-RELATED"/>
    <property type="match status" value="1"/>
</dbReference>
<keyword evidence="12" id="KW-1185">Reference proteome</keyword>
<dbReference type="PROSITE" id="PS00815">
    <property type="entry name" value="AIPM_HOMOCIT_SYNTH_1"/>
    <property type="match status" value="1"/>
</dbReference>
<dbReference type="RefSeq" id="WP_061993002.1">
    <property type="nucleotide sequence ID" value="NZ_DF968000.1"/>
</dbReference>
<dbReference type="FunFam" id="1.10.238.260:FF:000001">
    <property type="entry name" value="2-isopropylmalate synthase"/>
    <property type="match status" value="1"/>
</dbReference>
<evidence type="ECO:0000256" key="8">
    <source>
        <dbReference type="ARBA" id="ARBA00023304"/>
    </source>
</evidence>
<dbReference type="STRING" id="157463.GCA_001047075_00519"/>
<dbReference type="InterPro" id="IPR050073">
    <property type="entry name" value="2-IPM_HCS-like"/>
</dbReference>
<evidence type="ECO:0000259" key="10">
    <source>
        <dbReference type="PROSITE" id="PS50991"/>
    </source>
</evidence>
<dbReference type="PROSITE" id="PS00816">
    <property type="entry name" value="AIPM_HOMOCIT_SYNTH_2"/>
    <property type="match status" value="1"/>
</dbReference>
<dbReference type="EC" id="2.3.3.13" evidence="3"/>
<dbReference type="Proteomes" id="UP000253891">
    <property type="component" value="Unassembled WGS sequence"/>
</dbReference>
<evidence type="ECO:0000256" key="3">
    <source>
        <dbReference type="ARBA" id="ARBA00012973"/>
    </source>
</evidence>
<dbReference type="AlphaFoldDB" id="A0A0K8MIB0"/>
<organism evidence="11 12">
    <name type="scientific">Fructobacillus ficulneus</name>
    <dbReference type="NCBI Taxonomy" id="157463"/>
    <lineage>
        <taxon>Bacteria</taxon>
        <taxon>Bacillati</taxon>
        <taxon>Bacillota</taxon>
        <taxon>Bacilli</taxon>
        <taxon>Lactobacillales</taxon>
        <taxon>Lactobacillaceae</taxon>
        <taxon>Fructobacillus</taxon>
    </lineage>
</organism>
<accession>A0A0K8MIB0</accession>
<evidence type="ECO:0000256" key="2">
    <source>
        <dbReference type="ARBA" id="ARBA00009396"/>
    </source>
</evidence>
<gene>
    <name evidence="11" type="primary">lauA</name>
    <name evidence="11" type="ORF">FFIC_230840</name>
</gene>
<evidence type="ECO:0000256" key="5">
    <source>
        <dbReference type="ARBA" id="ARBA00022605"/>
    </source>
</evidence>
<dbReference type="Pfam" id="PF00682">
    <property type="entry name" value="HMGL-like"/>
    <property type="match status" value="1"/>
</dbReference>
<dbReference type="InterPro" id="IPR002034">
    <property type="entry name" value="AIPM/Hcit_synth_CS"/>
</dbReference>
<dbReference type="InterPro" id="IPR054691">
    <property type="entry name" value="LeuA/HCS_post-cat"/>
</dbReference>
<dbReference type="InterPro" id="IPR013785">
    <property type="entry name" value="Aldolase_TIM"/>
</dbReference>
<keyword evidence="7" id="KW-0464">Manganese</keyword>
<reference evidence="11 12" key="1">
    <citation type="journal article" date="2015" name="BMC Genomics">
        <title>Comparative genomics of Fructobacillus spp. and Leuconostoc spp. reveals niche-specific evolution of Fructobacillus spp.</title>
        <authorList>
            <person name="Endo A."/>
            <person name="Tanizawa Y."/>
            <person name="Tanaka N."/>
            <person name="Maeno S."/>
            <person name="Kumar H."/>
            <person name="Shiwa Y."/>
            <person name="Okada S."/>
            <person name="Yoshikawa H."/>
            <person name="Dicks L."/>
            <person name="Nakagawa J."/>
            <person name="Arita M."/>
        </authorList>
    </citation>
    <scope>NUCLEOTIDE SEQUENCE [LARGE SCALE GENOMIC DNA]</scope>
    <source>
        <strain evidence="11 12">JCM 12225</strain>
    </source>
</reference>
<name>A0A0K8MIB0_9LACO</name>
<dbReference type="FunFam" id="3.20.20.70:FF:000010">
    <property type="entry name" value="2-isopropylmalate synthase"/>
    <property type="match status" value="1"/>
</dbReference>
<sequence length="389" mass="42161">MKNKIRMYDTTLRDGEQTIGANFSVAEKVQIAQALEDYGIDAIEAGFPAASEKDFAAVQAISRQIKKATVVGLARMVRKDIDAAVESTKEAAHQAVHVFIATSPIHRESKLKMTKEEVLDKIAADVAYTKQYVDDIIFSPEDATRTETDFLIESVQTAIDAGATTINIPDTVGYTTPEEFGQIFDDLRQGIPQFDQISWSTHTHNDLGMANANALAGIEHGANEIQGTINGIGERAGNVDLIEAAVAIYVRHDKIARPTTIDLKQSKKISNLVARLSKVATAANKPITGRNAFAHESGIHQDGYLKNPNTYQIIAPEMVGAHVSLPLGKLSGSHAVHDKLVDLGYEVHSAEMPAIFKAFKRVAEGTSVVSDKQMEAVADMVIKEKVAQG</sequence>
<evidence type="ECO:0000256" key="7">
    <source>
        <dbReference type="ARBA" id="ARBA00023211"/>
    </source>
</evidence>
<evidence type="ECO:0000256" key="9">
    <source>
        <dbReference type="RuleBase" id="RU003523"/>
    </source>
</evidence>
<dbReference type="EMBL" id="DF968000">
    <property type="protein sequence ID" value="GAO99599.1"/>
    <property type="molecule type" value="Genomic_DNA"/>
</dbReference>
<keyword evidence="5" id="KW-0028">Amino-acid biosynthesis</keyword>
<evidence type="ECO:0000256" key="4">
    <source>
        <dbReference type="ARBA" id="ARBA00022430"/>
    </source>
</evidence>
<dbReference type="GO" id="GO:0009098">
    <property type="term" value="P:L-leucine biosynthetic process"/>
    <property type="evidence" value="ECO:0007669"/>
    <property type="project" value="UniProtKB-KW"/>
</dbReference>
<dbReference type="Gene3D" id="1.10.238.260">
    <property type="match status" value="1"/>
</dbReference>
<keyword evidence="6 9" id="KW-0808">Transferase</keyword>
<dbReference type="OrthoDB" id="9804858at2"/>
<dbReference type="PROSITE" id="PS50991">
    <property type="entry name" value="PYR_CT"/>
    <property type="match status" value="1"/>
</dbReference>
<keyword evidence="4" id="KW-0432">Leucine biosynthesis</keyword>
<evidence type="ECO:0000256" key="1">
    <source>
        <dbReference type="ARBA" id="ARBA00004689"/>
    </source>
</evidence>
<protein>
    <recommendedName>
        <fullName evidence="3">2-isopropylmalate synthase</fullName>
        <ecNumber evidence="3">2.3.3.13</ecNumber>
    </recommendedName>
</protein>
<feature type="domain" description="Pyruvate carboxyltransferase" evidence="10">
    <location>
        <begin position="5"/>
        <end position="267"/>
    </location>
</feature>
<comment type="pathway">
    <text evidence="1">Amino-acid biosynthesis; L-leucine biosynthesis; L-leucine from 3-methyl-2-oxobutanoate: step 1/4.</text>
</comment>
<evidence type="ECO:0000256" key="6">
    <source>
        <dbReference type="ARBA" id="ARBA00022679"/>
    </source>
</evidence>
<dbReference type="GO" id="GO:0003852">
    <property type="term" value="F:2-isopropylmalate synthase activity"/>
    <property type="evidence" value="ECO:0007669"/>
    <property type="project" value="UniProtKB-EC"/>
</dbReference>
<keyword evidence="8" id="KW-0100">Branched-chain amino acid biosynthesis</keyword>
<proteinExistence type="inferred from homology"/>
<dbReference type="PANTHER" id="PTHR10277:SF9">
    <property type="entry name" value="2-ISOPROPYLMALATE SYNTHASE 1, CHLOROPLASTIC-RELATED"/>
    <property type="match status" value="1"/>
</dbReference>
<dbReference type="Pfam" id="PF22617">
    <property type="entry name" value="HCS_D2"/>
    <property type="match status" value="1"/>
</dbReference>